<protein>
    <recommendedName>
        <fullName evidence="1">DUF4346 domain-containing protein</fullName>
    </recommendedName>
</protein>
<dbReference type="Pfam" id="PF14251">
    <property type="entry name" value="PterinBD-DUF4346"/>
    <property type="match status" value="1"/>
</dbReference>
<evidence type="ECO:0000259" key="1">
    <source>
        <dbReference type="Pfam" id="PF14251"/>
    </source>
</evidence>
<accession>A0A7D5I7C4</accession>
<dbReference type="KEGG" id="mzi:HWN40_01080"/>
<organism evidence="2 3">
    <name type="scientific">Methanolobus zinderi</name>
    <dbReference type="NCBI Taxonomy" id="536044"/>
    <lineage>
        <taxon>Archaea</taxon>
        <taxon>Methanobacteriati</taxon>
        <taxon>Methanobacteriota</taxon>
        <taxon>Stenosarchaea group</taxon>
        <taxon>Methanomicrobia</taxon>
        <taxon>Methanosarcinales</taxon>
        <taxon>Methanosarcinaceae</taxon>
        <taxon>Methanolobus</taxon>
    </lineage>
</organism>
<proteinExistence type="predicted"/>
<reference evidence="2 3" key="1">
    <citation type="submission" date="2020-06" db="EMBL/GenBank/DDBJ databases">
        <title>Methanolobus halotolerans sp. nov., isolated from a saline lake Tus in Siberia.</title>
        <authorList>
            <person name="Shen Y."/>
            <person name="Chen S.-C."/>
            <person name="Lai M.-C."/>
            <person name="Huang H.-H."/>
            <person name="Chiu H.-H."/>
            <person name="Tang S.-L."/>
            <person name="Rogozin D.Y."/>
            <person name="Degermendzhy A.G."/>
        </authorList>
    </citation>
    <scope>NUCLEOTIDE SEQUENCE [LARGE SCALE GENOMIC DNA]</scope>
    <source>
        <strain evidence="2 3">DSM 21339</strain>
    </source>
</reference>
<feature type="domain" description="DUF4346" evidence="1">
    <location>
        <begin position="32"/>
        <end position="110"/>
    </location>
</feature>
<evidence type="ECO:0000313" key="3">
    <source>
        <dbReference type="Proteomes" id="UP000509594"/>
    </source>
</evidence>
<dbReference type="RefSeq" id="WP_176964025.1">
    <property type="nucleotide sequence ID" value="NZ_CP058215.1"/>
</dbReference>
<dbReference type="GeneID" id="55820225"/>
<gene>
    <name evidence="2" type="ORF">HWN40_01080</name>
</gene>
<dbReference type="Proteomes" id="UP000509594">
    <property type="component" value="Chromosome"/>
</dbReference>
<sequence length="111" mass="12617">MEEEVCEADQNEDEDIIDVPVIVADEPGKLELDKAGYFVILPDPERMLILAKHYSYEKELQRIIEGPDARSIYRIIIKYGWASTLNHAAYLGQELARAEIAMKAGFDYVQG</sequence>
<dbReference type="AlphaFoldDB" id="A0A7D5I7C4"/>
<evidence type="ECO:0000313" key="2">
    <source>
        <dbReference type="EMBL" id="QLC48962.1"/>
    </source>
</evidence>
<keyword evidence="3" id="KW-1185">Reference proteome</keyword>
<dbReference type="OrthoDB" id="125468at2157"/>
<dbReference type="EMBL" id="CP058215">
    <property type="protein sequence ID" value="QLC48962.1"/>
    <property type="molecule type" value="Genomic_DNA"/>
</dbReference>
<dbReference type="InterPro" id="IPR025595">
    <property type="entry name" value="PterinBD-DUF4346"/>
</dbReference>
<name>A0A7D5I7C4_9EURY</name>